<evidence type="ECO:0000313" key="3">
    <source>
        <dbReference type="Proteomes" id="UP000708298"/>
    </source>
</evidence>
<reference evidence="2" key="1">
    <citation type="journal article" date="2021" name="Microorganisms">
        <title>Acidisoma silvae sp. nov. and Acidisomacellulosilytica sp. nov., Two Acidophilic Bacteria Isolated from Decaying Wood, Hydrolyzing Cellulose and Producing Poly-3-hydroxybutyrate.</title>
        <authorList>
            <person name="Mieszkin S."/>
            <person name="Pouder E."/>
            <person name="Uroz S."/>
            <person name="Simon-Colin C."/>
            <person name="Alain K."/>
        </authorList>
    </citation>
    <scope>NUCLEOTIDE SEQUENCE</scope>
    <source>
        <strain evidence="2">HW T2.11</strain>
    </source>
</reference>
<feature type="signal peptide" evidence="1">
    <location>
        <begin position="1"/>
        <end position="25"/>
    </location>
</feature>
<protein>
    <recommendedName>
        <fullName evidence="4">Sialate O-acetylesterase domain-containing protein</fullName>
    </recommendedName>
</protein>
<reference evidence="2" key="2">
    <citation type="submission" date="2021-01" db="EMBL/GenBank/DDBJ databases">
        <authorList>
            <person name="Mieszkin S."/>
            <person name="Pouder E."/>
            <person name="Alain K."/>
        </authorList>
    </citation>
    <scope>NUCLEOTIDE SEQUENCE</scope>
    <source>
        <strain evidence="2">HW T2.11</strain>
    </source>
</reference>
<evidence type="ECO:0000313" key="2">
    <source>
        <dbReference type="EMBL" id="MCB8874784.1"/>
    </source>
</evidence>
<proteinExistence type="predicted"/>
<evidence type="ECO:0008006" key="4">
    <source>
        <dbReference type="Google" id="ProtNLM"/>
    </source>
</evidence>
<comment type="caution">
    <text evidence="2">The sequence shown here is derived from an EMBL/GenBank/DDBJ whole genome shotgun (WGS) entry which is preliminary data.</text>
</comment>
<dbReference type="AlphaFoldDB" id="A0A964DYA5"/>
<keyword evidence="3" id="KW-1185">Reference proteome</keyword>
<gene>
    <name evidence="2" type="ORF">ASILVAE211_06290</name>
</gene>
<evidence type="ECO:0000256" key="1">
    <source>
        <dbReference type="SAM" id="SignalP"/>
    </source>
</evidence>
<keyword evidence="1" id="KW-0732">Signal</keyword>
<organism evidence="2 3">
    <name type="scientific">Acidisoma silvae</name>
    <dbReference type="NCBI Taxonomy" id="2802396"/>
    <lineage>
        <taxon>Bacteria</taxon>
        <taxon>Pseudomonadati</taxon>
        <taxon>Pseudomonadota</taxon>
        <taxon>Alphaproteobacteria</taxon>
        <taxon>Acetobacterales</taxon>
        <taxon>Acidocellaceae</taxon>
        <taxon>Acidisoma</taxon>
    </lineage>
</organism>
<name>A0A964DYA5_9PROT</name>
<feature type="chain" id="PRO_5037121040" description="Sialate O-acetylesterase domain-containing protein" evidence="1">
    <location>
        <begin position="26"/>
        <end position="691"/>
    </location>
</feature>
<accession>A0A964DYA5</accession>
<sequence>MLLAAPNTPLLVATGLSLLTTGAEASGPPGGGSAPGATPADIASLSGWWDAGTATAWNAPVTALADLSGRGQPITPYHYYSGSGMTPASLLATPRLNGLLGGLGAPIPQATYAPTLDPDTGLAISAISLSPDIAWTHGLVWSRPNRRQGTYDVDANPVALITVNGTVVLSLSSTGTTLTLFPTGANVTLSASMARRHSHAIILRNVPGAGVDVWLDGVLVVSTIANPLAAGVTGAVTLLHDMTLQGAAQLWFHEFVTWARALANAEIDTLTTYFTRWFLGARRGVSLLIMGQSNASYFVASGGAQLMANGLAWYLGALAGNIVFQPSGTYFGPDRYTQVNGHPISNSTAPLFPPGAGSGTFLTNPGDGSDPSTWALGPDGLATEAYLTGASAIPTGEDLADIGAILWPWTEQDSTATYTQKALYAGTIRRLAALTRAMLGRTAANLPLLMWNAIPYESDAGLQMVREAISDIAAVGSDNLNLFLAQTADSIPLGASYDATTGLWTGGDATHRDETDEITFGLRGAHGAARSLAAAGFADTLPTIPDTMPFLGPKILSAQLGGATLVVTLQHDQGNNILLPLQAAAGMGWAVMDGGSVASPGPIITANAAARIDATHLQITLASAPTNPASDCLLFYPYGSTQIGRGDAVTDNFASIGWPAGWEMTDQLGSAWGINFPLQATSYGIPLAAAS</sequence>
<dbReference type="RefSeq" id="WP_227320449.1">
    <property type="nucleotide sequence ID" value="NZ_JAESVB010000002.1"/>
</dbReference>
<dbReference type="Proteomes" id="UP000708298">
    <property type="component" value="Unassembled WGS sequence"/>
</dbReference>
<dbReference type="EMBL" id="JAESVB010000002">
    <property type="protein sequence ID" value="MCB8874784.1"/>
    <property type="molecule type" value="Genomic_DNA"/>
</dbReference>